<organism evidence="3 4">
    <name type="scientific">Candidatus Mediterraneibacter faecigallinarum</name>
    <dbReference type="NCBI Taxonomy" id="2838669"/>
    <lineage>
        <taxon>Bacteria</taxon>
        <taxon>Bacillati</taxon>
        <taxon>Bacillota</taxon>
        <taxon>Clostridia</taxon>
        <taxon>Lachnospirales</taxon>
        <taxon>Lachnospiraceae</taxon>
        <taxon>Mediterraneibacter</taxon>
    </lineage>
</organism>
<keyword evidence="2" id="KW-0732">Signal</keyword>
<dbReference type="Pfam" id="PF13174">
    <property type="entry name" value="TPR_6"/>
    <property type="match status" value="1"/>
</dbReference>
<feature type="repeat" description="TPR" evidence="1">
    <location>
        <begin position="58"/>
        <end position="91"/>
    </location>
</feature>
<dbReference type="PROSITE" id="PS50293">
    <property type="entry name" value="TPR_REGION"/>
    <property type="match status" value="1"/>
</dbReference>
<name>A0A9D2NUD7_9FIRM</name>
<accession>A0A9D2NUD7</accession>
<dbReference type="PROSITE" id="PS50005">
    <property type="entry name" value="TPR"/>
    <property type="match status" value="1"/>
</dbReference>
<dbReference type="AlphaFoldDB" id="A0A9D2NUD7"/>
<evidence type="ECO:0000256" key="2">
    <source>
        <dbReference type="SAM" id="SignalP"/>
    </source>
</evidence>
<feature type="signal peptide" evidence="2">
    <location>
        <begin position="1"/>
        <end position="25"/>
    </location>
</feature>
<dbReference type="InterPro" id="IPR019734">
    <property type="entry name" value="TPR_rpt"/>
</dbReference>
<comment type="caution">
    <text evidence="3">The sequence shown here is derived from an EMBL/GenBank/DDBJ whole genome shotgun (WGS) entry which is preliminary data.</text>
</comment>
<reference evidence="3" key="1">
    <citation type="journal article" date="2021" name="PeerJ">
        <title>Extensive microbial diversity within the chicken gut microbiome revealed by metagenomics and culture.</title>
        <authorList>
            <person name="Gilroy R."/>
            <person name="Ravi A."/>
            <person name="Getino M."/>
            <person name="Pursley I."/>
            <person name="Horton D.L."/>
            <person name="Alikhan N.F."/>
            <person name="Baker D."/>
            <person name="Gharbi K."/>
            <person name="Hall N."/>
            <person name="Watson M."/>
            <person name="Adriaenssens E.M."/>
            <person name="Foster-Nyarko E."/>
            <person name="Jarju S."/>
            <person name="Secka A."/>
            <person name="Antonio M."/>
            <person name="Oren A."/>
            <person name="Chaudhuri R.R."/>
            <person name="La Ragione R."/>
            <person name="Hildebrand F."/>
            <person name="Pallen M.J."/>
        </authorList>
    </citation>
    <scope>NUCLEOTIDE SEQUENCE</scope>
    <source>
        <strain evidence="3">ChiGjej1B1-1692</strain>
    </source>
</reference>
<dbReference type="SUPFAM" id="SSF48452">
    <property type="entry name" value="TPR-like"/>
    <property type="match status" value="1"/>
</dbReference>
<reference evidence="3" key="2">
    <citation type="submission" date="2021-04" db="EMBL/GenBank/DDBJ databases">
        <authorList>
            <person name="Gilroy R."/>
        </authorList>
    </citation>
    <scope>NUCLEOTIDE SEQUENCE</scope>
    <source>
        <strain evidence="3">ChiGjej1B1-1692</strain>
    </source>
</reference>
<gene>
    <name evidence="3" type="ORF">H9757_03350</name>
</gene>
<protein>
    <submittedName>
        <fullName evidence="3">Tetratricopeptide repeat protein</fullName>
    </submittedName>
</protein>
<dbReference type="EMBL" id="DWWK01000042">
    <property type="protein sequence ID" value="HJC38092.1"/>
    <property type="molecule type" value="Genomic_DNA"/>
</dbReference>
<evidence type="ECO:0000256" key="1">
    <source>
        <dbReference type="PROSITE-ProRule" id="PRU00339"/>
    </source>
</evidence>
<dbReference type="Gene3D" id="1.25.40.10">
    <property type="entry name" value="Tetratricopeptide repeat domain"/>
    <property type="match status" value="2"/>
</dbReference>
<dbReference type="Pfam" id="PF13432">
    <property type="entry name" value="TPR_16"/>
    <property type="match status" value="1"/>
</dbReference>
<dbReference type="PROSITE" id="PS51257">
    <property type="entry name" value="PROKAR_LIPOPROTEIN"/>
    <property type="match status" value="1"/>
</dbReference>
<dbReference type="Proteomes" id="UP000823894">
    <property type="component" value="Unassembled WGS sequence"/>
</dbReference>
<dbReference type="InterPro" id="IPR011990">
    <property type="entry name" value="TPR-like_helical_dom_sf"/>
</dbReference>
<proteinExistence type="predicted"/>
<sequence length="183" mass="19862">MKKKRAAAVIAALSAACLFSGCANAVQDGAEALEAKDYETAAQEFQTAAADDDKETAAEGYRGLGIVYYETGEYAKALEAFESALDNGAEQTVELYNLMGVSAMQTGDYAKGLEYIQSGLAMADASDGGEADDSLIREMEYNEIICYEQQSDWENAKAKITEYISKYPDDEAAQKEAEFLQTR</sequence>
<evidence type="ECO:0000313" key="3">
    <source>
        <dbReference type="EMBL" id="HJC38092.1"/>
    </source>
</evidence>
<keyword evidence="1" id="KW-0802">TPR repeat</keyword>
<dbReference type="SMART" id="SM00028">
    <property type="entry name" value="TPR"/>
    <property type="match status" value="3"/>
</dbReference>
<evidence type="ECO:0000313" key="4">
    <source>
        <dbReference type="Proteomes" id="UP000823894"/>
    </source>
</evidence>
<feature type="chain" id="PRO_5038658224" evidence="2">
    <location>
        <begin position="26"/>
        <end position="183"/>
    </location>
</feature>